<dbReference type="Gene3D" id="1.10.1450.10">
    <property type="entry name" value="Tetraspanin"/>
    <property type="match status" value="1"/>
</dbReference>
<keyword evidence="4 6" id="KW-1133">Transmembrane helix</keyword>
<evidence type="ECO:0000256" key="1">
    <source>
        <dbReference type="ARBA" id="ARBA00004141"/>
    </source>
</evidence>
<dbReference type="InterPro" id="IPR018499">
    <property type="entry name" value="Tetraspanin/Peripherin"/>
</dbReference>
<evidence type="ECO:0000256" key="4">
    <source>
        <dbReference type="ARBA" id="ARBA00022989"/>
    </source>
</evidence>
<organism evidence="7 8">
    <name type="scientific">Pinctada imbricata</name>
    <name type="common">Atlantic pearl-oyster</name>
    <name type="synonym">Pinctada martensii</name>
    <dbReference type="NCBI Taxonomy" id="66713"/>
    <lineage>
        <taxon>Eukaryota</taxon>
        <taxon>Metazoa</taxon>
        <taxon>Spiralia</taxon>
        <taxon>Lophotrochozoa</taxon>
        <taxon>Mollusca</taxon>
        <taxon>Bivalvia</taxon>
        <taxon>Autobranchia</taxon>
        <taxon>Pteriomorphia</taxon>
        <taxon>Pterioida</taxon>
        <taxon>Pterioidea</taxon>
        <taxon>Pteriidae</taxon>
        <taxon>Pinctada</taxon>
    </lineage>
</organism>
<dbReference type="InterPro" id="IPR000301">
    <property type="entry name" value="Tetraspanin_animals"/>
</dbReference>
<dbReference type="GO" id="GO:0005886">
    <property type="term" value="C:plasma membrane"/>
    <property type="evidence" value="ECO:0007669"/>
    <property type="project" value="TreeGrafter"/>
</dbReference>
<feature type="transmembrane region" description="Helical" evidence="6">
    <location>
        <begin position="240"/>
        <end position="263"/>
    </location>
</feature>
<comment type="similarity">
    <text evidence="2 6">Belongs to the tetraspanin (TM4SF) family.</text>
</comment>
<dbReference type="PRINTS" id="PR00259">
    <property type="entry name" value="TMFOUR"/>
</dbReference>
<dbReference type="Proteomes" id="UP001186944">
    <property type="component" value="Unassembled WGS sequence"/>
</dbReference>
<name>A0AA88YVG6_PINIB</name>
<dbReference type="PIRSF" id="PIRSF002419">
    <property type="entry name" value="Tetraspanin"/>
    <property type="match status" value="1"/>
</dbReference>
<evidence type="ECO:0000313" key="8">
    <source>
        <dbReference type="Proteomes" id="UP001186944"/>
    </source>
</evidence>
<dbReference type="Pfam" id="PF00335">
    <property type="entry name" value="Tetraspanin"/>
    <property type="match status" value="1"/>
</dbReference>
<feature type="transmembrane region" description="Helical" evidence="6">
    <location>
        <begin position="69"/>
        <end position="90"/>
    </location>
</feature>
<feature type="transmembrane region" description="Helical" evidence="6">
    <location>
        <begin position="97"/>
        <end position="121"/>
    </location>
</feature>
<evidence type="ECO:0000256" key="5">
    <source>
        <dbReference type="ARBA" id="ARBA00023136"/>
    </source>
</evidence>
<keyword evidence="3 6" id="KW-0812">Transmembrane</keyword>
<feature type="transmembrane region" description="Helical" evidence="6">
    <location>
        <begin position="12"/>
        <end position="37"/>
    </location>
</feature>
<keyword evidence="8" id="KW-1185">Reference proteome</keyword>
<gene>
    <name evidence="7" type="ORF">FSP39_003932</name>
</gene>
<reference evidence="7" key="1">
    <citation type="submission" date="2019-08" db="EMBL/GenBank/DDBJ databases">
        <title>The improved chromosome-level genome for the pearl oyster Pinctada fucata martensii using PacBio sequencing and Hi-C.</title>
        <authorList>
            <person name="Zheng Z."/>
        </authorList>
    </citation>
    <scope>NUCLEOTIDE SEQUENCE</scope>
    <source>
        <strain evidence="7">ZZ-2019</strain>
        <tissue evidence="7">Adductor muscle</tissue>
    </source>
</reference>
<dbReference type="InterPro" id="IPR008952">
    <property type="entry name" value="Tetraspanin_EC2_sf"/>
</dbReference>
<proteinExistence type="inferred from homology"/>
<evidence type="ECO:0000256" key="6">
    <source>
        <dbReference type="RuleBase" id="RU361218"/>
    </source>
</evidence>
<evidence type="ECO:0000313" key="7">
    <source>
        <dbReference type="EMBL" id="KAK3106957.1"/>
    </source>
</evidence>
<accession>A0AA88YVG6</accession>
<dbReference type="PANTHER" id="PTHR19282:SF544">
    <property type="entry name" value="TETRASPANIN"/>
    <property type="match status" value="1"/>
</dbReference>
<sequence>MAEGCMGNCAKFILILLNIIFLLLGLGLVIIGAVFLANVEFLTEKITPLLETITFSGIGLDGLVKNLSIVFLILGGIVLLLAIFGLVGACCEVSFCLVVYAIILIMLFIAQLVVVILWAVLQMQVEDKLESELKDQLTKHYKTDTLDSDNQVSNSWNYIFLTLDCCGITEQSLSNNEFTETDWYKSQTVPVSSKIPRTCCTDATEDDYKSKSCSLVDGRSHNKEGCKKKIKDSIDEFSPWFIAFGVLVLVMELVCAVCAICVCRRKTSSEKIA</sequence>
<comment type="caution">
    <text evidence="7">The sequence shown here is derived from an EMBL/GenBank/DDBJ whole genome shotgun (WGS) entry which is preliminary data.</text>
</comment>
<dbReference type="EMBL" id="VSWD01000002">
    <property type="protein sequence ID" value="KAK3106957.1"/>
    <property type="molecule type" value="Genomic_DNA"/>
</dbReference>
<protein>
    <recommendedName>
        <fullName evidence="6">Tetraspanin</fullName>
    </recommendedName>
</protein>
<keyword evidence="5 6" id="KW-0472">Membrane</keyword>
<dbReference type="AlphaFoldDB" id="A0AA88YVG6"/>
<comment type="subcellular location">
    <subcellularLocation>
        <location evidence="1 6">Membrane</location>
        <topology evidence="1 6">Multi-pass membrane protein</topology>
    </subcellularLocation>
</comment>
<dbReference type="PANTHER" id="PTHR19282">
    <property type="entry name" value="TETRASPANIN"/>
    <property type="match status" value="1"/>
</dbReference>
<evidence type="ECO:0000256" key="2">
    <source>
        <dbReference type="ARBA" id="ARBA00006840"/>
    </source>
</evidence>
<dbReference type="SUPFAM" id="SSF48652">
    <property type="entry name" value="Tetraspanin"/>
    <property type="match status" value="1"/>
</dbReference>
<evidence type="ECO:0000256" key="3">
    <source>
        <dbReference type="ARBA" id="ARBA00022692"/>
    </source>
</evidence>